<dbReference type="EMBL" id="JANJYJ010000001">
    <property type="protein sequence ID" value="KAK3229727.1"/>
    <property type="molecule type" value="Genomic_DNA"/>
</dbReference>
<organism evidence="1 2">
    <name type="scientific">Dipteronia sinensis</name>
    <dbReference type="NCBI Taxonomy" id="43782"/>
    <lineage>
        <taxon>Eukaryota</taxon>
        <taxon>Viridiplantae</taxon>
        <taxon>Streptophyta</taxon>
        <taxon>Embryophyta</taxon>
        <taxon>Tracheophyta</taxon>
        <taxon>Spermatophyta</taxon>
        <taxon>Magnoliopsida</taxon>
        <taxon>eudicotyledons</taxon>
        <taxon>Gunneridae</taxon>
        <taxon>Pentapetalae</taxon>
        <taxon>rosids</taxon>
        <taxon>malvids</taxon>
        <taxon>Sapindales</taxon>
        <taxon>Sapindaceae</taxon>
        <taxon>Hippocastanoideae</taxon>
        <taxon>Acereae</taxon>
        <taxon>Dipteronia</taxon>
    </lineage>
</organism>
<accession>A0AAE0B4M6</accession>
<dbReference type="Proteomes" id="UP001281410">
    <property type="component" value="Unassembled WGS sequence"/>
</dbReference>
<gene>
    <name evidence="1" type="ORF">Dsin_001608</name>
</gene>
<protein>
    <submittedName>
        <fullName evidence="1">Uncharacterized protein</fullName>
    </submittedName>
</protein>
<sequence length="206" mass="23487">MVVSNRKRDEKVLLCGHPKGKKCLVGERYQLGNFWCNLDTRDSKYCGLEGFCEDPKQGGTGIGPFSLVPTTHRIKIYYENARYLFCAKNLLLMDVGQIIMKGIFEAKKSNVGPLPFPCLITHFCEEAGIDVQRGGWTMIPPTGNLGRRVYNDLARHKGLPPLVISRVSMGMTCMDLPMRTTQRIWTIMNRTLEMIQLQRELIRCRC</sequence>
<dbReference type="AlphaFoldDB" id="A0AAE0B4M6"/>
<comment type="caution">
    <text evidence="1">The sequence shown here is derived from an EMBL/GenBank/DDBJ whole genome shotgun (WGS) entry which is preliminary data.</text>
</comment>
<evidence type="ECO:0000313" key="1">
    <source>
        <dbReference type="EMBL" id="KAK3229727.1"/>
    </source>
</evidence>
<keyword evidence="2" id="KW-1185">Reference proteome</keyword>
<proteinExistence type="predicted"/>
<evidence type="ECO:0000313" key="2">
    <source>
        <dbReference type="Proteomes" id="UP001281410"/>
    </source>
</evidence>
<name>A0AAE0B4M6_9ROSI</name>
<reference evidence="1" key="1">
    <citation type="journal article" date="2023" name="Plant J.">
        <title>Genome sequences and population genomics provide insights into the demographic history, inbreeding, and mutation load of two 'living fossil' tree species of Dipteronia.</title>
        <authorList>
            <person name="Feng Y."/>
            <person name="Comes H.P."/>
            <person name="Chen J."/>
            <person name="Zhu S."/>
            <person name="Lu R."/>
            <person name="Zhang X."/>
            <person name="Li P."/>
            <person name="Qiu J."/>
            <person name="Olsen K.M."/>
            <person name="Qiu Y."/>
        </authorList>
    </citation>
    <scope>NUCLEOTIDE SEQUENCE</scope>
    <source>
        <strain evidence="1">NBL</strain>
    </source>
</reference>